<evidence type="ECO:0000256" key="5">
    <source>
        <dbReference type="ARBA" id="ARBA00023274"/>
    </source>
</evidence>
<evidence type="ECO:0000313" key="8">
    <source>
        <dbReference type="Proteomes" id="UP000654370"/>
    </source>
</evidence>
<dbReference type="PANTHER" id="PTHR13477:SF0">
    <property type="entry name" value="LARGE RIBOSOMAL SUBUNIT PROTEIN ML49"/>
    <property type="match status" value="1"/>
</dbReference>
<comment type="similarity">
    <text evidence="2">Belongs to the mitochondrion-specific ribosomal protein mL49 family.</text>
</comment>
<dbReference type="EMBL" id="JAEPQZ010000017">
    <property type="protein sequence ID" value="KAG2172356.1"/>
    <property type="molecule type" value="Genomic_DNA"/>
</dbReference>
<evidence type="ECO:0000256" key="3">
    <source>
        <dbReference type="ARBA" id="ARBA00022980"/>
    </source>
</evidence>
<dbReference type="GO" id="GO:0006412">
    <property type="term" value="P:translation"/>
    <property type="evidence" value="ECO:0007669"/>
    <property type="project" value="InterPro"/>
</dbReference>
<dbReference type="AlphaFoldDB" id="A0A8H7U6X9"/>
<proteinExistence type="inferred from homology"/>
<sequence>MLRQGVRSICRRLYSTEAATPRYHITRTDASHSLPVYLDIKNGGTRQLTIIRRVQGDAQALKEEVASLFPDATKNFVTVNPINNHVVIKGSYVNDIKHWLAQKGF</sequence>
<organism evidence="7 8">
    <name type="scientific">Mortierella isabellina</name>
    <name type="common">Filamentous fungus</name>
    <name type="synonym">Umbelopsis isabellina</name>
    <dbReference type="NCBI Taxonomy" id="91625"/>
    <lineage>
        <taxon>Eukaryota</taxon>
        <taxon>Fungi</taxon>
        <taxon>Fungi incertae sedis</taxon>
        <taxon>Mucoromycota</taxon>
        <taxon>Mucoromycotina</taxon>
        <taxon>Umbelopsidomycetes</taxon>
        <taxon>Umbelopsidales</taxon>
        <taxon>Umbelopsidaceae</taxon>
        <taxon>Umbelopsis</taxon>
    </lineage>
</organism>
<dbReference type="Proteomes" id="UP000654370">
    <property type="component" value="Unassembled WGS sequence"/>
</dbReference>
<name>A0A8H7U6X9_MORIS</name>
<keyword evidence="5" id="KW-0687">Ribonucleoprotein</keyword>
<dbReference type="InterPro" id="IPR007740">
    <property type="entry name" value="Ribosomal_mL49"/>
</dbReference>
<evidence type="ECO:0000256" key="2">
    <source>
        <dbReference type="ARBA" id="ARBA00005677"/>
    </source>
</evidence>
<evidence type="ECO:0000256" key="1">
    <source>
        <dbReference type="ARBA" id="ARBA00004173"/>
    </source>
</evidence>
<keyword evidence="8" id="KW-1185">Reference proteome</keyword>
<comment type="subcellular location">
    <subcellularLocation>
        <location evidence="1">Mitochondrion</location>
    </subcellularLocation>
</comment>
<accession>A0A8H7U6X9</accession>
<keyword evidence="4" id="KW-0496">Mitochondrion</keyword>
<dbReference type="GO" id="GO:0003735">
    <property type="term" value="F:structural constituent of ribosome"/>
    <property type="evidence" value="ECO:0007669"/>
    <property type="project" value="InterPro"/>
</dbReference>
<protein>
    <recommendedName>
        <fullName evidence="6">Large ribosomal subunit protein mL49</fullName>
    </recommendedName>
</protein>
<dbReference type="GO" id="GO:0005762">
    <property type="term" value="C:mitochondrial large ribosomal subunit"/>
    <property type="evidence" value="ECO:0007669"/>
    <property type="project" value="TreeGrafter"/>
</dbReference>
<evidence type="ECO:0000256" key="4">
    <source>
        <dbReference type="ARBA" id="ARBA00023128"/>
    </source>
</evidence>
<keyword evidence="3" id="KW-0689">Ribosomal protein</keyword>
<reference evidence="7" key="1">
    <citation type="submission" date="2020-12" db="EMBL/GenBank/DDBJ databases">
        <title>Metabolic potential, ecology and presence of endohyphal bacteria is reflected in genomic diversity of Mucoromycotina.</title>
        <authorList>
            <person name="Muszewska A."/>
            <person name="Okrasinska A."/>
            <person name="Steczkiewicz K."/>
            <person name="Drgas O."/>
            <person name="Orlowska M."/>
            <person name="Perlinska-Lenart U."/>
            <person name="Aleksandrzak-Piekarczyk T."/>
            <person name="Szatraj K."/>
            <person name="Zielenkiewicz U."/>
            <person name="Pilsyk S."/>
            <person name="Malc E."/>
            <person name="Mieczkowski P."/>
            <person name="Kruszewska J.S."/>
            <person name="Biernat P."/>
            <person name="Pawlowska J."/>
        </authorList>
    </citation>
    <scope>NUCLEOTIDE SEQUENCE</scope>
    <source>
        <strain evidence="7">WA0000067209</strain>
    </source>
</reference>
<evidence type="ECO:0000256" key="6">
    <source>
        <dbReference type="ARBA" id="ARBA00035191"/>
    </source>
</evidence>
<comment type="caution">
    <text evidence="7">The sequence shown here is derived from an EMBL/GenBank/DDBJ whole genome shotgun (WGS) entry which is preliminary data.</text>
</comment>
<dbReference type="Pfam" id="PF05046">
    <property type="entry name" value="Img2"/>
    <property type="match status" value="1"/>
</dbReference>
<gene>
    <name evidence="7" type="ORF">INT43_004898</name>
</gene>
<dbReference type="Gene3D" id="3.30.780.10">
    <property type="entry name" value="SUI1-like domain"/>
    <property type="match status" value="1"/>
</dbReference>
<dbReference type="PANTHER" id="PTHR13477">
    <property type="entry name" value="MITOCHONDRIAL 39S RIBOSOMAL PROTEIN L49"/>
    <property type="match status" value="1"/>
</dbReference>
<evidence type="ECO:0000313" key="7">
    <source>
        <dbReference type="EMBL" id="KAG2172356.1"/>
    </source>
</evidence>
<dbReference type="OrthoDB" id="19439at2759"/>